<evidence type="ECO:0000256" key="1">
    <source>
        <dbReference type="SAM" id="MobiDB-lite"/>
    </source>
</evidence>
<feature type="compositionally biased region" description="Polar residues" evidence="1">
    <location>
        <begin position="73"/>
        <end position="93"/>
    </location>
</feature>
<dbReference type="CDD" id="cd11650">
    <property type="entry name" value="AT4G37440_like"/>
    <property type="match status" value="1"/>
</dbReference>
<keyword evidence="2" id="KW-1185">Reference proteome</keyword>
<dbReference type="InterPro" id="IPR038745">
    <property type="entry name" value="AT4G37440-like"/>
</dbReference>
<name>A0A9R0IAC6_SPIOL</name>
<protein>
    <submittedName>
        <fullName evidence="3">Uncharacterized protein</fullName>
    </submittedName>
</protein>
<dbReference type="AlphaFoldDB" id="A0A9R0IAC6"/>
<gene>
    <name evidence="3" type="primary">LOC110785406</name>
</gene>
<dbReference type="KEGG" id="soe:110785406"/>
<evidence type="ECO:0000313" key="2">
    <source>
        <dbReference type="Proteomes" id="UP000813463"/>
    </source>
</evidence>
<dbReference type="Proteomes" id="UP000813463">
    <property type="component" value="Chromosome 3"/>
</dbReference>
<proteinExistence type="predicted"/>
<dbReference type="RefSeq" id="XP_021845527.2">
    <property type="nucleotide sequence ID" value="XM_021989835.2"/>
</dbReference>
<dbReference type="GeneID" id="110785406"/>
<organism evidence="2 3">
    <name type="scientific">Spinacia oleracea</name>
    <name type="common">Spinach</name>
    <dbReference type="NCBI Taxonomy" id="3562"/>
    <lineage>
        <taxon>Eukaryota</taxon>
        <taxon>Viridiplantae</taxon>
        <taxon>Streptophyta</taxon>
        <taxon>Embryophyta</taxon>
        <taxon>Tracheophyta</taxon>
        <taxon>Spermatophyta</taxon>
        <taxon>Magnoliopsida</taxon>
        <taxon>eudicotyledons</taxon>
        <taxon>Gunneridae</taxon>
        <taxon>Pentapetalae</taxon>
        <taxon>Caryophyllales</taxon>
        <taxon>Chenopodiaceae</taxon>
        <taxon>Chenopodioideae</taxon>
        <taxon>Anserineae</taxon>
        <taxon>Spinacia</taxon>
    </lineage>
</organism>
<dbReference type="PANTHER" id="PTHR34057:SF1">
    <property type="entry name" value="ELONGATION FACTOR"/>
    <property type="match status" value="1"/>
</dbReference>
<accession>A0A9R0IAC6</accession>
<reference evidence="3" key="2">
    <citation type="submission" date="2025-08" db="UniProtKB">
        <authorList>
            <consortium name="RefSeq"/>
        </authorList>
    </citation>
    <scope>IDENTIFICATION</scope>
    <source>
        <tissue evidence="3">Leaf</tissue>
    </source>
</reference>
<feature type="region of interest" description="Disordered" evidence="1">
    <location>
        <begin position="59"/>
        <end position="97"/>
    </location>
</feature>
<dbReference type="PANTHER" id="PTHR34057">
    <property type="entry name" value="ELONGATION FACTOR"/>
    <property type="match status" value="1"/>
</dbReference>
<sequence>MTVVARKDSRGSMRMPSKSLRCMSYEDTLREMEAFLDGKLDNPQNPHEVYVDITETTSSTAIRLPDSEDPDATENSSSFADTTSISENVSGTSDAEVESEFRVDSGLASTFDSYSSVFPMRKKKLAPQWRSFIRPLMWRCKWTELRIKELELQALKYSRELDANELTKTLELHQYTSDFCSRSFPFFNQSDKKKPMKRRKRKLVENVTDISSYMSHHQLFSYLENKKSDPDGTSVADDDVNLDLNPKNEDFGMDDDWLKGGEDSIEQILRQIDTVQFQVQRLRTHLDTVMVKNGVKFPSSENLSLLDAQTSASQSPAFSAGNGDNMSFAGIDIPHDLGDFEIGDLDLPDSLVSDYGNGIPDIIESTVGLLSGADVTIHQPPILESGENILDDRQVRNRGIRDGHMSSGITDQSVDEYHSLENKEQHISSLIASNALVPEAVTVDAMNQDKVRLECCLTSDVPVPKNKRKRGERKAGPGGWNLRSAGEPDSN</sequence>
<evidence type="ECO:0000313" key="3">
    <source>
        <dbReference type="RefSeq" id="XP_021845527.2"/>
    </source>
</evidence>
<reference evidence="2" key="1">
    <citation type="journal article" date="2021" name="Nat. Commun.">
        <title>Genomic analyses provide insights into spinach domestication and the genetic basis of agronomic traits.</title>
        <authorList>
            <person name="Cai X."/>
            <person name="Sun X."/>
            <person name="Xu C."/>
            <person name="Sun H."/>
            <person name="Wang X."/>
            <person name="Ge C."/>
            <person name="Zhang Z."/>
            <person name="Wang Q."/>
            <person name="Fei Z."/>
            <person name="Jiao C."/>
            <person name="Wang Q."/>
        </authorList>
    </citation>
    <scope>NUCLEOTIDE SEQUENCE [LARGE SCALE GENOMIC DNA]</scope>
    <source>
        <strain evidence="2">cv. Varoflay</strain>
    </source>
</reference>
<feature type="region of interest" description="Disordered" evidence="1">
    <location>
        <begin position="461"/>
        <end position="491"/>
    </location>
</feature>